<proteinExistence type="predicted"/>
<dbReference type="EMBL" id="GGEC01090156">
    <property type="protein sequence ID" value="MBX70640.1"/>
    <property type="molecule type" value="Transcribed_RNA"/>
</dbReference>
<protein>
    <submittedName>
        <fullName evidence="1">Serine/threonine-protein phosphatase</fullName>
    </submittedName>
</protein>
<sequence length="63" mass="7492">MTAPIISQLIVSLYVSLIYPRDPSTEEREKNKEQQSKIKEMKFEDLPTVHILLQRCHVRHFLL</sequence>
<organism evidence="1">
    <name type="scientific">Rhizophora mucronata</name>
    <name type="common">Asiatic mangrove</name>
    <dbReference type="NCBI Taxonomy" id="61149"/>
    <lineage>
        <taxon>Eukaryota</taxon>
        <taxon>Viridiplantae</taxon>
        <taxon>Streptophyta</taxon>
        <taxon>Embryophyta</taxon>
        <taxon>Tracheophyta</taxon>
        <taxon>Spermatophyta</taxon>
        <taxon>Magnoliopsida</taxon>
        <taxon>eudicotyledons</taxon>
        <taxon>Gunneridae</taxon>
        <taxon>Pentapetalae</taxon>
        <taxon>rosids</taxon>
        <taxon>fabids</taxon>
        <taxon>Malpighiales</taxon>
        <taxon>Rhizophoraceae</taxon>
        <taxon>Rhizophora</taxon>
    </lineage>
</organism>
<evidence type="ECO:0000313" key="1">
    <source>
        <dbReference type="EMBL" id="MBX70640.1"/>
    </source>
</evidence>
<name>A0A2P2QUD9_RHIMU</name>
<accession>A0A2P2QUD9</accession>
<dbReference type="AlphaFoldDB" id="A0A2P2QUD9"/>
<reference evidence="1" key="1">
    <citation type="submission" date="2018-02" db="EMBL/GenBank/DDBJ databases">
        <title>Rhizophora mucronata_Transcriptome.</title>
        <authorList>
            <person name="Meera S.P."/>
            <person name="Sreeshan A."/>
            <person name="Augustine A."/>
        </authorList>
    </citation>
    <scope>NUCLEOTIDE SEQUENCE</scope>
    <source>
        <tissue evidence="1">Leaf</tissue>
    </source>
</reference>